<organism evidence="10 11">
    <name type="scientific">Allostreptomyces psammosilenae</name>
    <dbReference type="NCBI Taxonomy" id="1892865"/>
    <lineage>
        <taxon>Bacteria</taxon>
        <taxon>Bacillati</taxon>
        <taxon>Actinomycetota</taxon>
        <taxon>Actinomycetes</taxon>
        <taxon>Kitasatosporales</taxon>
        <taxon>Streptomycetaceae</taxon>
        <taxon>Allostreptomyces</taxon>
    </lineage>
</organism>
<keyword evidence="3" id="KW-0479">Metal-binding</keyword>
<dbReference type="InterPro" id="IPR052371">
    <property type="entry name" value="BFD-associated_ferredoxin"/>
</dbReference>
<dbReference type="PANTHER" id="PTHR37424:SF1">
    <property type="entry name" value="BACTERIOFERRITIN-ASSOCIATED FERREDOXIN"/>
    <property type="match status" value="1"/>
</dbReference>
<evidence type="ECO:0000256" key="2">
    <source>
        <dbReference type="ARBA" id="ARBA00022714"/>
    </source>
</evidence>
<dbReference type="Gene3D" id="1.10.10.1100">
    <property type="entry name" value="BFD-like [2Fe-2S]-binding domain"/>
    <property type="match status" value="1"/>
</dbReference>
<evidence type="ECO:0000256" key="4">
    <source>
        <dbReference type="ARBA" id="ARBA00022982"/>
    </source>
</evidence>
<sequence>MPDLTDRDLSGVAVYVCMCFGVTESDVTDAACQGHDTPRKIAAACGGAGTDCGSCVRRIQALLGRAPADGPAAPRPTAGVRRRPVVVSQEASAPAVAVPALVAAAPAAPATAAPAVLAAVR</sequence>
<dbReference type="PANTHER" id="PTHR37424">
    <property type="entry name" value="BACTERIOFERRITIN-ASSOCIATED FERREDOXIN"/>
    <property type="match status" value="1"/>
</dbReference>
<comment type="similarity">
    <text evidence="8">Belongs to the Bfd family.</text>
</comment>
<proteinExistence type="inferred from homology"/>
<dbReference type="InterPro" id="IPR041854">
    <property type="entry name" value="BFD-like_2Fe2S-bd_dom_sf"/>
</dbReference>
<evidence type="ECO:0000256" key="6">
    <source>
        <dbReference type="ARBA" id="ARBA00023014"/>
    </source>
</evidence>
<protein>
    <recommendedName>
        <fullName evidence="7">Bacterioferritin-associated ferredoxin</fullName>
    </recommendedName>
</protein>
<evidence type="ECO:0000313" key="10">
    <source>
        <dbReference type="EMBL" id="NYI07054.1"/>
    </source>
</evidence>
<evidence type="ECO:0000256" key="7">
    <source>
        <dbReference type="ARBA" id="ARBA00039386"/>
    </source>
</evidence>
<feature type="domain" description="BFD-like [2Fe-2S]-binding" evidence="9">
    <location>
        <begin position="15"/>
        <end position="64"/>
    </location>
</feature>
<keyword evidence="2" id="KW-0001">2Fe-2S</keyword>
<evidence type="ECO:0000313" key="11">
    <source>
        <dbReference type="Proteomes" id="UP000567795"/>
    </source>
</evidence>
<dbReference type="RefSeq" id="WP_376773975.1">
    <property type="nucleotide sequence ID" value="NZ_JACBZD010000001.1"/>
</dbReference>
<dbReference type="InterPro" id="IPR007419">
    <property type="entry name" value="BFD-like_2Fe2S-bd_dom"/>
</dbReference>
<dbReference type="Proteomes" id="UP000567795">
    <property type="component" value="Unassembled WGS sequence"/>
</dbReference>
<dbReference type="EMBL" id="JACBZD010000001">
    <property type="protein sequence ID" value="NYI07054.1"/>
    <property type="molecule type" value="Genomic_DNA"/>
</dbReference>
<name>A0A853A2E6_9ACTN</name>
<reference evidence="10 11" key="1">
    <citation type="submission" date="2020-07" db="EMBL/GenBank/DDBJ databases">
        <title>Sequencing the genomes of 1000 actinobacteria strains.</title>
        <authorList>
            <person name="Klenk H.-P."/>
        </authorList>
    </citation>
    <scope>NUCLEOTIDE SEQUENCE [LARGE SCALE GENOMIC DNA]</scope>
    <source>
        <strain evidence="10 11">DSM 42178</strain>
    </source>
</reference>
<evidence type="ECO:0000256" key="3">
    <source>
        <dbReference type="ARBA" id="ARBA00022723"/>
    </source>
</evidence>
<evidence type="ECO:0000256" key="5">
    <source>
        <dbReference type="ARBA" id="ARBA00023004"/>
    </source>
</evidence>
<keyword evidence="11" id="KW-1185">Reference proteome</keyword>
<keyword evidence="1" id="KW-0813">Transport</keyword>
<dbReference type="GO" id="GO:0046872">
    <property type="term" value="F:metal ion binding"/>
    <property type="evidence" value="ECO:0007669"/>
    <property type="project" value="UniProtKB-KW"/>
</dbReference>
<evidence type="ECO:0000256" key="1">
    <source>
        <dbReference type="ARBA" id="ARBA00022448"/>
    </source>
</evidence>
<evidence type="ECO:0000259" key="9">
    <source>
        <dbReference type="Pfam" id="PF04324"/>
    </source>
</evidence>
<dbReference type="Pfam" id="PF04324">
    <property type="entry name" value="Fer2_BFD"/>
    <property type="match status" value="1"/>
</dbReference>
<keyword evidence="4" id="KW-0249">Electron transport</keyword>
<keyword evidence="6" id="KW-0411">Iron-sulfur</keyword>
<dbReference type="GO" id="GO:0051537">
    <property type="term" value="F:2 iron, 2 sulfur cluster binding"/>
    <property type="evidence" value="ECO:0007669"/>
    <property type="project" value="UniProtKB-KW"/>
</dbReference>
<keyword evidence="5" id="KW-0408">Iron</keyword>
<dbReference type="AlphaFoldDB" id="A0A853A2E6"/>
<accession>A0A853A2E6</accession>
<gene>
    <name evidence="10" type="ORF">FHU37_003997</name>
</gene>
<evidence type="ECO:0000256" key="8">
    <source>
        <dbReference type="ARBA" id="ARBA00046332"/>
    </source>
</evidence>
<comment type="caution">
    <text evidence="10">The sequence shown here is derived from an EMBL/GenBank/DDBJ whole genome shotgun (WGS) entry which is preliminary data.</text>
</comment>